<protein>
    <submittedName>
        <fullName evidence="7">2880_t:CDS:1</fullName>
    </submittedName>
</protein>
<sequence>MSFDDDLASALSISKLPPAFLEFLQANEIDPQIYTIRDLPRYIRLNTQHSRLPTREELEEQLGTKLWSVDGIDGFYGLNGRSRIVDCIAYKEGKIFGIDLSSGIAVCALDIQPDDHILDLCCAPGAKLCMASNILGVSGCGTITGVDISRERISTCRSLIKKYKIGRARLFIADGTSFSVLAPSFLDPIRRMNGENCVAEVTSKSRDGKFKVQENGELQQDPLQPFWAPKTLRNDPQIRSPEFLYDKVIVDAECTHDGSISHILKASN</sequence>
<gene>
    <name evidence="7" type="ORF">AMORRO_LOCUS5248</name>
</gene>
<evidence type="ECO:0000256" key="5">
    <source>
        <dbReference type="PROSITE-ProRule" id="PRU01023"/>
    </source>
</evidence>
<accession>A0A9N9AWW4</accession>
<dbReference type="GO" id="GO:0008173">
    <property type="term" value="F:RNA methyltransferase activity"/>
    <property type="evidence" value="ECO:0007669"/>
    <property type="project" value="InterPro"/>
</dbReference>
<keyword evidence="3 5" id="KW-0949">S-adenosyl-L-methionine</keyword>
<keyword evidence="2 5" id="KW-0808">Transferase</keyword>
<evidence type="ECO:0000256" key="2">
    <source>
        <dbReference type="ARBA" id="ARBA00022679"/>
    </source>
</evidence>
<dbReference type="OrthoDB" id="6093671at2759"/>
<dbReference type="SUPFAM" id="SSF53335">
    <property type="entry name" value="S-adenosyl-L-methionine-dependent methyltransferases"/>
    <property type="match status" value="1"/>
</dbReference>
<name>A0A9N9AWW4_9GLOM</name>
<feature type="binding site" evidence="5">
    <location>
        <position position="147"/>
    </location>
    <ligand>
        <name>S-adenosyl-L-methionine</name>
        <dbReference type="ChEBI" id="CHEBI:59789"/>
    </ligand>
</feature>
<evidence type="ECO:0000256" key="3">
    <source>
        <dbReference type="ARBA" id="ARBA00022691"/>
    </source>
</evidence>
<dbReference type="Pfam" id="PF01189">
    <property type="entry name" value="Methyltr_RsmB-F"/>
    <property type="match status" value="1"/>
</dbReference>
<organism evidence="7 8">
    <name type="scientific">Acaulospora morrowiae</name>
    <dbReference type="NCBI Taxonomy" id="94023"/>
    <lineage>
        <taxon>Eukaryota</taxon>
        <taxon>Fungi</taxon>
        <taxon>Fungi incertae sedis</taxon>
        <taxon>Mucoromycota</taxon>
        <taxon>Glomeromycotina</taxon>
        <taxon>Glomeromycetes</taxon>
        <taxon>Diversisporales</taxon>
        <taxon>Acaulosporaceae</taxon>
        <taxon>Acaulospora</taxon>
    </lineage>
</organism>
<feature type="domain" description="SAM-dependent MTase RsmB/NOP-type" evidence="6">
    <location>
        <begin position="31"/>
        <end position="268"/>
    </location>
</feature>
<dbReference type="Gene3D" id="3.40.50.150">
    <property type="entry name" value="Vaccinia Virus protein VP39"/>
    <property type="match status" value="1"/>
</dbReference>
<comment type="caution">
    <text evidence="5">Lacks conserved residue(s) required for the propagation of feature annotation.</text>
</comment>
<dbReference type="Proteomes" id="UP000789342">
    <property type="component" value="Unassembled WGS sequence"/>
</dbReference>
<evidence type="ECO:0000313" key="8">
    <source>
        <dbReference type="Proteomes" id="UP000789342"/>
    </source>
</evidence>
<dbReference type="PANTHER" id="PTHR22807:SF16">
    <property type="entry name" value="SAM-DEPENDENT MTASE RSMB_NOP-TYPE DOMAIN-CONTAINING PROTEIN"/>
    <property type="match status" value="1"/>
</dbReference>
<dbReference type="InterPro" id="IPR023267">
    <property type="entry name" value="RCMT"/>
</dbReference>
<dbReference type="GO" id="GO:0001510">
    <property type="term" value="P:RNA methylation"/>
    <property type="evidence" value="ECO:0007669"/>
    <property type="project" value="InterPro"/>
</dbReference>
<dbReference type="PANTHER" id="PTHR22807">
    <property type="entry name" value="NOP2 YEAST -RELATED NOL1/NOP2/FMU SUN DOMAIN-CONTAINING"/>
    <property type="match status" value="1"/>
</dbReference>
<dbReference type="EMBL" id="CAJVPV010003117">
    <property type="protein sequence ID" value="CAG8543695.1"/>
    <property type="molecule type" value="Genomic_DNA"/>
</dbReference>
<evidence type="ECO:0000259" key="6">
    <source>
        <dbReference type="PROSITE" id="PS51686"/>
    </source>
</evidence>
<dbReference type="GO" id="GO:0003723">
    <property type="term" value="F:RNA binding"/>
    <property type="evidence" value="ECO:0007669"/>
    <property type="project" value="UniProtKB-UniRule"/>
</dbReference>
<dbReference type="CDD" id="cd02440">
    <property type="entry name" value="AdoMet_MTases"/>
    <property type="match status" value="1"/>
</dbReference>
<dbReference type="PROSITE" id="PS51686">
    <property type="entry name" value="SAM_MT_RSMB_NOP"/>
    <property type="match status" value="1"/>
</dbReference>
<comment type="caution">
    <text evidence="7">The sequence shown here is derived from an EMBL/GenBank/DDBJ whole genome shotgun (WGS) entry which is preliminary data.</text>
</comment>
<dbReference type="AlphaFoldDB" id="A0A9N9AWW4"/>
<keyword evidence="8" id="KW-1185">Reference proteome</keyword>
<comment type="similarity">
    <text evidence="5">Belongs to the class I-like SAM-binding methyltransferase superfamily. RsmB/NOP family.</text>
</comment>
<dbReference type="InterPro" id="IPR049560">
    <property type="entry name" value="MeTrfase_RsmB-F_NOP2_cat"/>
</dbReference>
<keyword evidence="4 5" id="KW-0694">RNA-binding</keyword>
<evidence type="ECO:0000256" key="1">
    <source>
        <dbReference type="ARBA" id="ARBA00022603"/>
    </source>
</evidence>
<reference evidence="7" key="1">
    <citation type="submission" date="2021-06" db="EMBL/GenBank/DDBJ databases">
        <authorList>
            <person name="Kallberg Y."/>
            <person name="Tangrot J."/>
            <person name="Rosling A."/>
        </authorList>
    </citation>
    <scope>NUCLEOTIDE SEQUENCE</scope>
    <source>
        <strain evidence="7">CL551</strain>
    </source>
</reference>
<dbReference type="InterPro" id="IPR023269">
    <property type="entry name" value="RCMT_subfamily_9"/>
</dbReference>
<dbReference type="InterPro" id="IPR029063">
    <property type="entry name" value="SAM-dependent_MTases_sf"/>
</dbReference>
<dbReference type="InterPro" id="IPR001678">
    <property type="entry name" value="MeTrfase_RsmB-F_NOP2_dom"/>
</dbReference>
<feature type="binding site" evidence="5">
    <location>
        <position position="251"/>
    </location>
    <ligand>
        <name>S-adenosyl-L-methionine</name>
        <dbReference type="ChEBI" id="CHEBI:59789"/>
    </ligand>
</feature>
<evidence type="ECO:0000313" key="7">
    <source>
        <dbReference type="EMBL" id="CAG8543695.1"/>
    </source>
</evidence>
<proteinExistence type="inferred from homology"/>
<feature type="binding site" evidence="5">
    <location>
        <position position="174"/>
    </location>
    <ligand>
        <name>S-adenosyl-L-methionine</name>
        <dbReference type="ChEBI" id="CHEBI:59789"/>
    </ligand>
</feature>
<dbReference type="PRINTS" id="PR02010">
    <property type="entry name" value="RCMT9"/>
</dbReference>
<evidence type="ECO:0000256" key="4">
    <source>
        <dbReference type="ARBA" id="ARBA00022884"/>
    </source>
</evidence>
<keyword evidence="1 5" id="KW-0489">Methyltransferase</keyword>